<dbReference type="PANTHER" id="PTHR46796:SF13">
    <property type="entry name" value="HTH-TYPE TRANSCRIPTIONAL ACTIVATOR RHAS"/>
    <property type="match status" value="1"/>
</dbReference>
<dbReference type="OrthoDB" id="241790at2"/>
<proteinExistence type="predicted"/>
<evidence type="ECO:0000256" key="1">
    <source>
        <dbReference type="ARBA" id="ARBA00023015"/>
    </source>
</evidence>
<feature type="domain" description="HTH araC/xylS-type" evidence="4">
    <location>
        <begin position="222"/>
        <end position="319"/>
    </location>
</feature>
<dbReference type="Pfam" id="PF12852">
    <property type="entry name" value="Cupin_6"/>
    <property type="match status" value="1"/>
</dbReference>
<accession>A0A3S0VBV9</accession>
<dbReference type="PRINTS" id="PR00032">
    <property type="entry name" value="HTHARAC"/>
</dbReference>
<dbReference type="SMART" id="SM00342">
    <property type="entry name" value="HTH_ARAC"/>
    <property type="match status" value="1"/>
</dbReference>
<evidence type="ECO:0000313" key="5">
    <source>
        <dbReference type="EMBL" id="RUR01861.1"/>
    </source>
</evidence>
<dbReference type="InterPro" id="IPR018062">
    <property type="entry name" value="HTH_AraC-typ_CS"/>
</dbReference>
<keyword evidence="6" id="KW-1185">Reference proteome</keyword>
<dbReference type="SUPFAM" id="SSF46689">
    <property type="entry name" value="Homeodomain-like"/>
    <property type="match status" value="2"/>
</dbReference>
<dbReference type="EMBL" id="RZGZ01000002">
    <property type="protein sequence ID" value="RUR01861.1"/>
    <property type="molecule type" value="Genomic_DNA"/>
</dbReference>
<dbReference type="Gene3D" id="1.10.10.60">
    <property type="entry name" value="Homeodomain-like"/>
    <property type="match status" value="2"/>
</dbReference>
<evidence type="ECO:0000313" key="6">
    <source>
        <dbReference type="Proteomes" id="UP000274909"/>
    </source>
</evidence>
<comment type="caution">
    <text evidence="5">The sequence shown here is derived from an EMBL/GenBank/DDBJ whole genome shotgun (WGS) entry which is preliminary data.</text>
</comment>
<sequence>MDPLDRLMHTRIDGRSIGADPRARGAFALRIVMTGRWAIDVDDDAALSVLIVLAGHAVLDRSGSTVGLSAGDVVLLPRGESYSVADAAGSPRVARISPGQVCTSVEGADLSVEFGRGVRSWGNATDGMSETTMLLGAYEHAGAVGPLTLASLPAVAHVRDGAAEAPVVALLAAEMGQEGIGQQTVIDRLLDVLVVTAVRSFSESPGYTRTGWLGATGDPVVEHALRLLHAAPEEPWTIERLAHAAHVSRATLAARFRRRVGVAPMTYLSEWRLRVASEMLLAGASVGEVADAVGYASPFSFSAAFRRHHGVTPSEVRRRAAGR</sequence>
<dbReference type="InterPro" id="IPR018060">
    <property type="entry name" value="HTH_AraC"/>
</dbReference>
<dbReference type="AlphaFoldDB" id="A0A3S0VBV9"/>
<evidence type="ECO:0000259" key="4">
    <source>
        <dbReference type="PROSITE" id="PS01124"/>
    </source>
</evidence>
<dbReference type="Proteomes" id="UP000274909">
    <property type="component" value="Unassembled WGS sequence"/>
</dbReference>
<dbReference type="GO" id="GO:0043565">
    <property type="term" value="F:sequence-specific DNA binding"/>
    <property type="evidence" value="ECO:0007669"/>
    <property type="project" value="InterPro"/>
</dbReference>
<evidence type="ECO:0000256" key="3">
    <source>
        <dbReference type="ARBA" id="ARBA00023163"/>
    </source>
</evidence>
<gene>
    <name evidence="5" type="ORF">ELQ94_10455</name>
</gene>
<dbReference type="InterPro" id="IPR032783">
    <property type="entry name" value="AraC_lig"/>
</dbReference>
<keyword evidence="2" id="KW-0238">DNA-binding</keyword>
<dbReference type="PROSITE" id="PS01124">
    <property type="entry name" value="HTH_ARAC_FAMILY_2"/>
    <property type="match status" value="1"/>
</dbReference>
<dbReference type="RefSeq" id="WP_127049817.1">
    <property type="nucleotide sequence ID" value="NZ_RZGZ01000002.1"/>
</dbReference>
<protein>
    <submittedName>
        <fullName evidence="5">AraC family transcriptional regulator</fullName>
    </submittedName>
</protein>
<dbReference type="PROSITE" id="PS00041">
    <property type="entry name" value="HTH_ARAC_FAMILY_1"/>
    <property type="match status" value="1"/>
</dbReference>
<name>A0A3S0VBV9_9MICO</name>
<dbReference type="Pfam" id="PF12833">
    <property type="entry name" value="HTH_18"/>
    <property type="match status" value="1"/>
</dbReference>
<dbReference type="GO" id="GO:0003700">
    <property type="term" value="F:DNA-binding transcription factor activity"/>
    <property type="evidence" value="ECO:0007669"/>
    <property type="project" value="InterPro"/>
</dbReference>
<dbReference type="InterPro" id="IPR020449">
    <property type="entry name" value="Tscrpt_reg_AraC-type_HTH"/>
</dbReference>
<reference evidence="5 6" key="1">
    <citation type="submission" date="2018-12" db="EMBL/GenBank/DDBJ databases">
        <authorList>
            <person name="Li F."/>
        </authorList>
    </citation>
    <scope>NUCLEOTIDE SEQUENCE [LARGE SCALE GENOMIC DNA]</scope>
    <source>
        <strain evidence="5 6">EGI 6500705</strain>
    </source>
</reference>
<organism evidence="5 6">
    <name type="scientific">Labedella endophytica</name>
    <dbReference type="NCBI Taxonomy" id="1523160"/>
    <lineage>
        <taxon>Bacteria</taxon>
        <taxon>Bacillati</taxon>
        <taxon>Actinomycetota</taxon>
        <taxon>Actinomycetes</taxon>
        <taxon>Micrococcales</taxon>
        <taxon>Microbacteriaceae</taxon>
        <taxon>Labedella</taxon>
    </lineage>
</organism>
<evidence type="ECO:0000256" key="2">
    <source>
        <dbReference type="ARBA" id="ARBA00023125"/>
    </source>
</evidence>
<dbReference type="InterPro" id="IPR009057">
    <property type="entry name" value="Homeodomain-like_sf"/>
</dbReference>
<keyword evidence="1" id="KW-0805">Transcription regulation</keyword>
<dbReference type="InterPro" id="IPR050204">
    <property type="entry name" value="AraC_XylS_family_regulators"/>
</dbReference>
<keyword evidence="3" id="KW-0804">Transcription</keyword>
<dbReference type="PANTHER" id="PTHR46796">
    <property type="entry name" value="HTH-TYPE TRANSCRIPTIONAL ACTIVATOR RHAS-RELATED"/>
    <property type="match status" value="1"/>
</dbReference>